<accession>A0A4U6W8T9</accession>
<reference evidence="1" key="1">
    <citation type="submission" date="2019-03" db="EMBL/GenBank/DDBJ databases">
        <title>WGS assembly of Setaria viridis.</title>
        <authorList>
            <person name="Huang P."/>
            <person name="Jenkins J."/>
            <person name="Grimwood J."/>
            <person name="Barry K."/>
            <person name="Healey A."/>
            <person name="Mamidi S."/>
            <person name="Sreedasyam A."/>
            <person name="Shu S."/>
            <person name="Feldman M."/>
            <person name="Wu J."/>
            <person name="Yu Y."/>
            <person name="Chen C."/>
            <person name="Johnson J."/>
            <person name="Rokhsar D."/>
            <person name="Baxter I."/>
            <person name="Schmutz J."/>
            <person name="Brutnell T."/>
            <person name="Kellogg E."/>
        </authorList>
    </citation>
    <scope>NUCLEOTIDE SEQUENCE [LARGE SCALE GENOMIC DNA]</scope>
</reference>
<evidence type="ECO:0000313" key="2">
    <source>
        <dbReference type="Proteomes" id="UP000298652"/>
    </source>
</evidence>
<protein>
    <submittedName>
        <fullName evidence="1">Uncharacterized protein</fullName>
    </submittedName>
</protein>
<keyword evidence="2" id="KW-1185">Reference proteome</keyword>
<evidence type="ECO:0000313" key="1">
    <source>
        <dbReference type="EMBL" id="TKW39120.1"/>
    </source>
</evidence>
<organism evidence="1 2">
    <name type="scientific">Setaria viridis</name>
    <name type="common">Green bristlegrass</name>
    <name type="synonym">Setaria italica subsp. viridis</name>
    <dbReference type="NCBI Taxonomy" id="4556"/>
    <lineage>
        <taxon>Eukaryota</taxon>
        <taxon>Viridiplantae</taxon>
        <taxon>Streptophyta</taxon>
        <taxon>Embryophyta</taxon>
        <taxon>Tracheophyta</taxon>
        <taxon>Spermatophyta</taxon>
        <taxon>Magnoliopsida</taxon>
        <taxon>Liliopsida</taxon>
        <taxon>Poales</taxon>
        <taxon>Poaceae</taxon>
        <taxon>PACMAD clade</taxon>
        <taxon>Panicoideae</taxon>
        <taxon>Panicodae</taxon>
        <taxon>Paniceae</taxon>
        <taxon>Cenchrinae</taxon>
        <taxon>Setaria</taxon>
    </lineage>
</organism>
<proteinExistence type="predicted"/>
<name>A0A4U6W8T9_SETVI</name>
<gene>
    <name evidence="1" type="ORF">SEVIR_1G157700v2</name>
</gene>
<dbReference type="EMBL" id="CM016552">
    <property type="protein sequence ID" value="TKW39120.1"/>
    <property type="molecule type" value="Genomic_DNA"/>
</dbReference>
<dbReference type="Proteomes" id="UP000298652">
    <property type="component" value="Chromosome 1"/>
</dbReference>
<dbReference type="AlphaFoldDB" id="A0A4U6W8T9"/>
<dbReference type="Gramene" id="TKW39120">
    <property type="protein sequence ID" value="TKW39120"/>
    <property type="gene ID" value="SEVIR_1G157700v2"/>
</dbReference>
<sequence>MDVARLLLVDVARSAANFPATWLNSFDPRRSAPSPAATGWISAPPSPITAEALCNPFCSASPPAPIITPPDPPAAEPDAFRLFHHPSTVAPPGLRYATIPPSPIQTPAATLTPSFLPSLHAAPTLSLFRAAIKGNARAPLESPFPSLPSRLAPLFRARALPLKFLRNSPLRSTPPSPIHQPLAPPCCAGACLLSARSTAAAGVPPDFAATQVCSFPIPKLHL</sequence>